<dbReference type="eggNOG" id="COG1937">
    <property type="taxonomic scope" value="Bacteria"/>
</dbReference>
<keyword evidence="2" id="KW-1185">Reference proteome</keyword>
<dbReference type="PANTHER" id="PTHR33677">
    <property type="entry name" value="TRANSCRIPTIONAL REPRESSOR FRMR-RELATED"/>
    <property type="match status" value="1"/>
</dbReference>
<dbReference type="CDD" id="cd10155">
    <property type="entry name" value="BsYrkD-like_DUF156"/>
    <property type="match status" value="1"/>
</dbReference>
<dbReference type="STRING" id="1385510.GCA_000425205_03602"/>
<name>A0A0A5GDK8_9BACI</name>
<dbReference type="InterPro" id="IPR038390">
    <property type="entry name" value="Metal_Tscrpt_repr_sf"/>
</dbReference>
<evidence type="ECO:0008006" key="3">
    <source>
        <dbReference type="Google" id="ProtNLM"/>
    </source>
</evidence>
<evidence type="ECO:0000313" key="1">
    <source>
        <dbReference type="EMBL" id="KGX89298.1"/>
    </source>
</evidence>
<dbReference type="Proteomes" id="UP000030528">
    <property type="component" value="Unassembled WGS sequence"/>
</dbReference>
<dbReference type="Gene3D" id="1.20.58.1000">
    <property type="entry name" value="Metal-sensitive repressor, helix protomer"/>
    <property type="match status" value="1"/>
</dbReference>
<dbReference type="Pfam" id="PF02583">
    <property type="entry name" value="Trns_repr_metal"/>
    <property type="match status" value="1"/>
</dbReference>
<dbReference type="GO" id="GO:0003677">
    <property type="term" value="F:DNA binding"/>
    <property type="evidence" value="ECO:0007669"/>
    <property type="project" value="InterPro"/>
</dbReference>
<organism evidence="1 2">
    <name type="scientific">Pontibacillus halophilus JSM 076056 = DSM 19796</name>
    <dbReference type="NCBI Taxonomy" id="1385510"/>
    <lineage>
        <taxon>Bacteria</taxon>
        <taxon>Bacillati</taxon>
        <taxon>Bacillota</taxon>
        <taxon>Bacilli</taxon>
        <taxon>Bacillales</taxon>
        <taxon>Bacillaceae</taxon>
        <taxon>Pontibacillus</taxon>
    </lineage>
</organism>
<comment type="caution">
    <text evidence="1">The sequence shown here is derived from an EMBL/GenBank/DDBJ whole genome shotgun (WGS) entry which is preliminary data.</text>
</comment>
<protein>
    <recommendedName>
        <fullName evidence="3">Cytoplasmic protein</fullName>
    </recommendedName>
</protein>
<dbReference type="AlphaFoldDB" id="A0A0A5GDK8"/>
<accession>A0A0A5GDK8</accession>
<proteinExistence type="predicted"/>
<dbReference type="PANTHER" id="PTHR33677:SF5">
    <property type="entry name" value="TRANSCRIPTIONAL REPRESSOR FRMR"/>
    <property type="match status" value="1"/>
</dbReference>
<sequence length="83" mass="9640">MNYDAKMKNRLKRMEGQVRGLLNMMEEEKDCREVVTQMSAVRTALDRAMATVVSENLQQCLANDEDHREEAVQEAVRLLVRSR</sequence>
<dbReference type="RefSeq" id="WP_026801773.1">
    <property type="nucleotide sequence ID" value="NZ_AULI01000024.1"/>
</dbReference>
<gene>
    <name evidence="1" type="ORF">N781_09380</name>
</gene>
<dbReference type="GO" id="GO:0046872">
    <property type="term" value="F:metal ion binding"/>
    <property type="evidence" value="ECO:0007669"/>
    <property type="project" value="InterPro"/>
</dbReference>
<dbReference type="InterPro" id="IPR003735">
    <property type="entry name" value="Metal_Tscrpt_repr"/>
</dbReference>
<dbReference type="GO" id="GO:0045892">
    <property type="term" value="P:negative regulation of DNA-templated transcription"/>
    <property type="evidence" value="ECO:0007669"/>
    <property type="project" value="UniProtKB-ARBA"/>
</dbReference>
<reference evidence="1 2" key="1">
    <citation type="submission" date="2013-08" db="EMBL/GenBank/DDBJ databases">
        <authorList>
            <person name="Huang J."/>
            <person name="Wang G."/>
        </authorList>
    </citation>
    <scope>NUCLEOTIDE SEQUENCE [LARGE SCALE GENOMIC DNA]</scope>
    <source>
        <strain evidence="1 2">JSM 076056</strain>
    </source>
</reference>
<dbReference type="OrthoDB" id="9798732at2"/>
<evidence type="ECO:0000313" key="2">
    <source>
        <dbReference type="Proteomes" id="UP000030528"/>
    </source>
</evidence>
<dbReference type="EMBL" id="AVPE01000024">
    <property type="protein sequence ID" value="KGX89298.1"/>
    <property type="molecule type" value="Genomic_DNA"/>
</dbReference>